<evidence type="ECO:0000313" key="2">
    <source>
        <dbReference type="EMBL" id="EOA91012.1"/>
    </source>
</evidence>
<dbReference type="RefSeq" id="XP_008021234.1">
    <property type="nucleotide sequence ID" value="XM_008023043.1"/>
</dbReference>
<dbReference type="EMBL" id="KB908482">
    <property type="protein sequence ID" value="EOA91012.1"/>
    <property type="molecule type" value="Genomic_DNA"/>
</dbReference>
<name>R0KT84_EXST2</name>
<accession>R0KT84</accession>
<dbReference type="AlphaFoldDB" id="R0KT84"/>
<proteinExistence type="predicted"/>
<gene>
    <name evidence="2" type="ORF">SETTUDRAFT_25106</name>
</gene>
<reference evidence="2 3" key="2">
    <citation type="journal article" date="2013" name="PLoS Genet.">
        <title>Comparative genome structure, secondary metabolite, and effector coding capacity across Cochliobolus pathogens.</title>
        <authorList>
            <person name="Condon B.J."/>
            <person name="Leng Y."/>
            <person name="Wu D."/>
            <person name="Bushley K.E."/>
            <person name="Ohm R.A."/>
            <person name="Otillar R."/>
            <person name="Martin J."/>
            <person name="Schackwitz W."/>
            <person name="Grimwood J."/>
            <person name="MohdZainudin N."/>
            <person name="Xue C."/>
            <person name="Wang R."/>
            <person name="Manning V.A."/>
            <person name="Dhillon B."/>
            <person name="Tu Z.J."/>
            <person name="Steffenson B.J."/>
            <person name="Salamov A."/>
            <person name="Sun H."/>
            <person name="Lowry S."/>
            <person name="LaButti K."/>
            <person name="Han J."/>
            <person name="Copeland A."/>
            <person name="Lindquist E."/>
            <person name="Barry K."/>
            <person name="Schmutz J."/>
            <person name="Baker S.E."/>
            <person name="Ciuffetti L.M."/>
            <person name="Grigoriev I.V."/>
            <person name="Zhong S."/>
            <person name="Turgeon B.G."/>
        </authorList>
    </citation>
    <scope>NUCLEOTIDE SEQUENCE [LARGE SCALE GENOMIC DNA]</scope>
    <source>
        <strain evidence="3">28A</strain>
    </source>
</reference>
<reference evidence="2 3" key="1">
    <citation type="journal article" date="2012" name="PLoS Pathog.">
        <title>Diverse lifestyles and strategies of plant pathogenesis encoded in the genomes of eighteen Dothideomycetes fungi.</title>
        <authorList>
            <person name="Ohm R.A."/>
            <person name="Feau N."/>
            <person name="Henrissat B."/>
            <person name="Schoch C.L."/>
            <person name="Horwitz B.A."/>
            <person name="Barry K.W."/>
            <person name="Condon B.J."/>
            <person name="Copeland A.C."/>
            <person name="Dhillon B."/>
            <person name="Glaser F."/>
            <person name="Hesse C.N."/>
            <person name="Kosti I."/>
            <person name="LaButti K."/>
            <person name="Lindquist E.A."/>
            <person name="Lucas S."/>
            <person name="Salamov A.A."/>
            <person name="Bradshaw R.E."/>
            <person name="Ciuffetti L."/>
            <person name="Hamelin R.C."/>
            <person name="Kema G.H.J."/>
            <person name="Lawrence C."/>
            <person name="Scott J.A."/>
            <person name="Spatafora J.W."/>
            <person name="Turgeon B.G."/>
            <person name="de Wit P.J.G.M."/>
            <person name="Zhong S."/>
            <person name="Goodwin S.B."/>
            <person name="Grigoriev I.V."/>
        </authorList>
    </citation>
    <scope>NUCLEOTIDE SEQUENCE [LARGE SCALE GENOMIC DNA]</scope>
    <source>
        <strain evidence="3">28A</strain>
    </source>
</reference>
<sequence length="143" mass="16137">MTLKGSILIKKLFRRLTRLGLLHRGSSPPGVLRLRQQRRSDLDQEEHHRSVTGHDDRKRIAQFRKSAPPAADGGRHFNPRSTSKAANILAAIEKRAHEHLQCTEELVPFESRVTLVKGTQCLLKARAGEYDKSADRRELTVAA</sequence>
<dbReference type="Proteomes" id="UP000016935">
    <property type="component" value="Unassembled WGS sequence"/>
</dbReference>
<protein>
    <submittedName>
        <fullName evidence="2">Uncharacterized protein</fullName>
    </submittedName>
</protein>
<evidence type="ECO:0000256" key="1">
    <source>
        <dbReference type="SAM" id="MobiDB-lite"/>
    </source>
</evidence>
<keyword evidence="3" id="KW-1185">Reference proteome</keyword>
<evidence type="ECO:0000313" key="3">
    <source>
        <dbReference type="Proteomes" id="UP000016935"/>
    </source>
</evidence>
<organism evidence="2 3">
    <name type="scientific">Exserohilum turcicum (strain 28A)</name>
    <name type="common">Northern leaf blight fungus</name>
    <name type="synonym">Setosphaeria turcica</name>
    <dbReference type="NCBI Taxonomy" id="671987"/>
    <lineage>
        <taxon>Eukaryota</taxon>
        <taxon>Fungi</taxon>
        <taxon>Dikarya</taxon>
        <taxon>Ascomycota</taxon>
        <taxon>Pezizomycotina</taxon>
        <taxon>Dothideomycetes</taxon>
        <taxon>Pleosporomycetidae</taxon>
        <taxon>Pleosporales</taxon>
        <taxon>Pleosporineae</taxon>
        <taxon>Pleosporaceae</taxon>
        <taxon>Exserohilum</taxon>
    </lineage>
</organism>
<dbReference type="HOGENOM" id="CLU_1807427_0_0_1"/>
<feature type="region of interest" description="Disordered" evidence="1">
    <location>
        <begin position="38"/>
        <end position="59"/>
    </location>
</feature>
<dbReference type="GeneID" id="19402872"/>